<dbReference type="InterPro" id="IPR033121">
    <property type="entry name" value="PEPTIDASE_A1"/>
</dbReference>
<keyword evidence="7" id="KW-0732">Signal</keyword>
<accession>A0AA40F5H4</accession>
<organism evidence="9 10">
    <name type="scientific">Schizothecium vesticola</name>
    <dbReference type="NCBI Taxonomy" id="314040"/>
    <lineage>
        <taxon>Eukaryota</taxon>
        <taxon>Fungi</taxon>
        <taxon>Dikarya</taxon>
        <taxon>Ascomycota</taxon>
        <taxon>Pezizomycotina</taxon>
        <taxon>Sordariomycetes</taxon>
        <taxon>Sordariomycetidae</taxon>
        <taxon>Sordariales</taxon>
        <taxon>Schizotheciaceae</taxon>
        <taxon>Schizothecium</taxon>
    </lineage>
</organism>
<dbReference type="PROSITE" id="PS00141">
    <property type="entry name" value="ASP_PROTEASE"/>
    <property type="match status" value="2"/>
</dbReference>
<evidence type="ECO:0000256" key="1">
    <source>
        <dbReference type="ARBA" id="ARBA00007447"/>
    </source>
</evidence>
<feature type="chain" id="PRO_5041293397" evidence="7">
    <location>
        <begin position="20"/>
        <end position="456"/>
    </location>
</feature>
<keyword evidence="3 6" id="KW-0064">Aspartyl protease</keyword>
<evidence type="ECO:0000256" key="7">
    <source>
        <dbReference type="SAM" id="SignalP"/>
    </source>
</evidence>
<comment type="similarity">
    <text evidence="1 6">Belongs to the peptidase A1 family.</text>
</comment>
<gene>
    <name evidence="9" type="ORF">B0T18DRAFT_435881</name>
</gene>
<evidence type="ECO:0000256" key="3">
    <source>
        <dbReference type="ARBA" id="ARBA00022750"/>
    </source>
</evidence>
<evidence type="ECO:0000313" key="9">
    <source>
        <dbReference type="EMBL" id="KAK0751570.1"/>
    </source>
</evidence>
<dbReference type="FunFam" id="2.40.70.10:FF:000026">
    <property type="entry name" value="Endothiapepsin"/>
    <property type="match status" value="1"/>
</dbReference>
<dbReference type="InterPro" id="IPR021109">
    <property type="entry name" value="Peptidase_aspartic_dom_sf"/>
</dbReference>
<comment type="caution">
    <text evidence="9">The sequence shown here is derived from an EMBL/GenBank/DDBJ whole genome shotgun (WGS) entry which is preliminary data.</text>
</comment>
<keyword evidence="10" id="KW-1185">Reference proteome</keyword>
<dbReference type="Gene3D" id="2.40.70.10">
    <property type="entry name" value="Acid Proteases"/>
    <property type="match status" value="2"/>
</dbReference>
<dbReference type="PANTHER" id="PTHR47966">
    <property type="entry name" value="BETA-SITE APP-CLEAVING ENZYME, ISOFORM A-RELATED"/>
    <property type="match status" value="1"/>
</dbReference>
<dbReference type="GO" id="GO:0004190">
    <property type="term" value="F:aspartic-type endopeptidase activity"/>
    <property type="evidence" value="ECO:0007669"/>
    <property type="project" value="UniProtKB-KW"/>
</dbReference>
<sequence>MKAASLTAVLASAAGLAAGAPRAERVRAQDIKVSTLGGATLRVRQVENKHFNPVGQGPRALANTYRKYGMEIPPGLLAIVNRVAQNAGIKSNIKATSNKTDAGAEAEVPALPELHDIEYLAPVQVGTPPQTLNLNFDTGSSDLWVFSSETPESQQKGHKIYNITASSTANRLANHTWSIRYGDGSTSMGNVYLDTVSIGGLSVPQQAIESATRVSYGFTNDPASSGLLGLGFDHINQVKPASQKTFFSNAQSSLAMPLFSANLNKGAAGNYNFGFIDPTEFHGDIAFVPVNTTDGFWQFETSHFSVGAGNTTLLAAPHPAIADTGTTLLMVPSDIVDAYYAQAPTALYDEQVGGYIFACNASAALPDLTLHIGGYAAVVPGAVMNYAPVTGLARLPEGSMCYGGLQSSQGFPFAIYGDIFFKAQWTLFHAGESKIGFASKFKPGNGTVVPPPAVQR</sequence>
<dbReference type="Pfam" id="PF00026">
    <property type="entry name" value="Asp"/>
    <property type="match status" value="1"/>
</dbReference>
<feature type="active site" evidence="5">
    <location>
        <position position="323"/>
    </location>
</feature>
<dbReference type="InterPro" id="IPR001461">
    <property type="entry name" value="Aspartic_peptidase_A1"/>
</dbReference>
<feature type="signal peptide" evidence="7">
    <location>
        <begin position="1"/>
        <end position="19"/>
    </location>
</feature>
<evidence type="ECO:0000256" key="5">
    <source>
        <dbReference type="PIRSR" id="PIRSR601461-1"/>
    </source>
</evidence>
<keyword evidence="2 6" id="KW-0645">Protease</keyword>
<dbReference type="InterPro" id="IPR001969">
    <property type="entry name" value="Aspartic_peptidase_AS"/>
</dbReference>
<keyword evidence="4 6" id="KW-0378">Hydrolase</keyword>
<dbReference type="InterPro" id="IPR034163">
    <property type="entry name" value="Aspergillopepsin-like_cat_dom"/>
</dbReference>
<dbReference type="PROSITE" id="PS51767">
    <property type="entry name" value="PEPTIDASE_A1"/>
    <property type="match status" value="1"/>
</dbReference>
<dbReference type="SUPFAM" id="SSF50630">
    <property type="entry name" value="Acid proteases"/>
    <property type="match status" value="1"/>
</dbReference>
<proteinExistence type="inferred from homology"/>
<evidence type="ECO:0000256" key="4">
    <source>
        <dbReference type="ARBA" id="ARBA00022801"/>
    </source>
</evidence>
<evidence type="ECO:0000256" key="6">
    <source>
        <dbReference type="RuleBase" id="RU000454"/>
    </source>
</evidence>
<evidence type="ECO:0000256" key="2">
    <source>
        <dbReference type="ARBA" id="ARBA00022670"/>
    </source>
</evidence>
<dbReference type="Proteomes" id="UP001172155">
    <property type="component" value="Unassembled WGS sequence"/>
</dbReference>
<dbReference type="PRINTS" id="PR00792">
    <property type="entry name" value="PEPSIN"/>
</dbReference>
<dbReference type="PANTHER" id="PTHR47966:SF2">
    <property type="entry name" value="ASPERGILLOPEPSIN-1-RELATED"/>
    <property type="match status" value="1"/>
</dbReference>
<reference evidence="9" key="1">
    <citation type="submission" date="2023-06" db="EMBL/GenBank/DDBJ databases">
        <title>Genome-scale phylogeny and comparative genomics of the fungal order Sordariales.</title>
        <authorList>
            <consortium name="Lawrence Berkeley National Laboratory"/>
            <person name="Hensen N."/>
            <person name="Bonometti L."/>
            <person name="Westerberg I."/>
            <person name="Brannstrom I.O."/>
            <person name="Guillou S."/>
            <person name="Cros-Aarteil S."/>
            <person name="Calhoun S."/>
            <person name="Haridas S."/>
            <person name="Kuo A."/>
            <person name="Mondo S."/>
            <person name="Pangilinan J."/>
            <person name="Riley R."/>
            <person name="LaButti K."/>
            <person name="Andreopoulos B."/>
            <person name="Lipzen A."/>
            <person name="Chen C."/>
            <person name="Yanf M."/>
            <person name="Daum C."/>
            <person name="Ng V."/>
            <person name="Clum A."/>
            <person name="Steindorff A."/>
            <person name="Ohm R."/>
            <person name="Martin F."/>
            <person name="Silar P."/>
            <person name="Natvig D."/>
            <person name="Lalanne C."/>
            <person name="Gautier V."/>
            <person name="Ament-velasquez S.L."/>
            <person name="Kruys A."/>
            <person name="Hutchinson M.I."/>
            <person name="Powell A.J."/>
            <person name="Barry K."/>
            <person name="Miller A.N."/>
            <person name="Grigoriev I.V."/>
            <person name="Debuchy R."/>
            <person name="Gladieux P."/>
            <person name="Thoren M.H."/>
            <person name="Johannesson H."/>
        </authorList>
    </citation>
    <scope>NUCLEOTIDE SEQUENCE</scope>
    <source>
        <strain evidence="9">SMH3187-1</strain>
    </source>
</reference>
<evidence type="ECO:0000313" key="10">
    <source>
        <dbReference type="Proteomes" id="UP001172155"/>
    </source>
</evidence>
<dbReference type="AlphaFoldDB" id="A0AA40F5H4"/>
<dbReference type="CDD" id="cd06097">
    <property type="entry name" value="Aspergillopepsin_like"/>
    <property type="match status" value="1"/>
</dbReference>
<name>A0AA40F5H4_9PEZI</name>
<dbReference type="EMBL" id="JAUKUD010000002">
    <property type="protein sequence ID" value="KAK0751570.1"/>
    <property type="molecule type" value="Genomic_DNA"/>
</dbReference>
<protein>
    <submittedName>
        <fullName evidence="9">Aspartic peptidase domain-containing protein</fullName>
    </submittedName>
</protein>
<feature type="active site" evidence="5">
    <location>
        <position position="137"/>
    </location>
</feature>
<evidence type="ECO:0000259" key="8">
    <source>
        <dbReference type="PROSITE" id="PS51767"/>
    </source>
</evidence>
<feature type="domain" description="Peptidase A1" evidence="8">
    <location>
        <begin position="119"/>
        <end position="438"/>
    </location>
</feature>
<dbReference type="GO" id="GO:0006508">
    <property type="term" value="P:proteolysis"/>
    <property type="evidence" value="ECO:0007669"/>
    <property type="project" value="UniProtKB-KW"/>
</dbReference>